<evidence type="ECO:0000313" key="2">
    <source>
        <dbReference type="Proteomes" id="UP001055072"/>
    </source>
</evidence>
<dbReference type="EMBL" id="MU274905">
    <property type="protein sequence ID" value="KAI0091531.1"/>
    <property type="molecule type" value="Genomic_DNA"/>
</dbReference>
<dbReference type="Proteomes" id="UP001055072">
    <property type="component" value="Unassembled WGS sequence"/>
</dbReference>
<proteinExistence type="predicted"/>
<reference evidence="1" key="1">
    <citation type="journal article" date="2021" name="Environ. Microbiol.">
        <title>Gene family expansions and transcriptome signatures uncover fungal adaptations to wood decay.</title>
        <authorList>
            <person name="Hage H."/>
            <person name="Miyauchi S."/>
            <person name="Viragh M."/>
            <person name="Drula E."/>
            <person name="Min B."/>
            <person name="Chaduli D."/>
            <person name="Navarro D."/>
            <person name="Favel A."/>
            <person name="Norest M."/>
            <person name="Lesage-Meessen L."/>
            <person name="Balint B."/>
            <person name="Merenyi Z."/>
            <person name="de Eugenio L."/>
            <person name="Morin E."/>
            <person name="Martinez A.T."/>
            <person name="Baldrian P."/>
            <person name="Stursova M."/>
            <person name="Martinez M.J."/>
            <person name="Novotny C."/>
            <person name="Magnuson J.K."/>
            <person name="Spatafora J.W."/>
            <person name="Maurice S."/>
            <person name="Pangilinan J."/>
            <person name="Andreopoulos W."/>
            <person name="LaButti K."/>
            <person name="Hundley H."/>
            <person name="Na H."/>
            <person name="Kuo A."/>
            <person name="Barry K."/>
            <person name="Lipzen A."/>
            <person name="Henrissat B."/>
            <person name="Riley R."/>
            <person name="Ahrendt S."/>
            <person name="Nagy L.G."/>
            <person name="Grigoriev I.V."/>
            <person name="Martin F."/>
            <person name="Rosso M.N."/>
        </authorList>
    </citation>
    <scope>NUCLEOTIDE SEQUENCE</scope>
    <source>
        <strain evidence="1">CBS 384.51</strain>
    </source>
</reference>
<organism evidence="1 2">
    <name type="scientific">Irpex rosettiformis</name>
    <dbReference type="NCBI Taxonomy" id="378272"/>
    <lineage>
        <taxon>Eukaryota</taxon>
        <taxon>Fungi</taxon>
        <taxon>Dikarya</taxon>
        <taxon>Basidiomycota</taxon>
        <taxon>Agaricomycotina</taxon>
        <taxon>Agaricomycetes</taxon>
        <taxon>Polyporales</taxon>
        <taxon>Irpicaceae</taxon>
        <taxon>Irpex</taxon>
    </lineage>
</organism>
<name>A0ACB8UBB8_9APHY</name>
<gene>
    <name evidence="1" type="ORF">BDY19DRAFT_630916</name>
</gene>
<protein>
    <submittedName>
        <fullName evidence="1">Uncharacterized protein</fullName>
    </submittedName>
</protein>
<accession>A0ACB8UBB8</accession>
<evidence type="ECO:0000313" key="1">
    <source>
        <dbReference type="EMBL" id="KAI0091531.1"/>
    </source>
</evidence>
<keyword evidence="2" id="KW-1185">Reference proteome</keyword>
<comment type="caution">
    <text evidence="1">The sequence shown here is derived from an EMBL/GenBank/DDBJ whole genome shotgun (WGS) entry which is preliminary data.</text>
</comment>
<sequence length="317" mass="35887">MVNLSFRQLLPRALSRKTSPHRTNNPDDEERPQRGVYLDDGSSGKTPPRLPVELFLKIFEHLGVVDILRCRSACKHFQNVIDHSPEMQYMIELHAAGYVDNPLCTGMGSTARREALKKEARFWRNPKGTWRRTDFPWSVSYEDMRNTNWDDNLWVRFKRNFGAEEGKWNGLQCVAFQPVEGGTPVAERWELTFPFSFVCVSGNPSESMVVLLDLETDPVSSVNENYIIWKVAVRDGTVLSRQTVRFECAPNPGWAEPEISVKGNGVTITRVTHPGVVNAHAHITVLDLETCSYTYVSCPNTRSGVHSLTPACRQAHV</sequence>